<dbReference type="PANTHER" id="PTHR30287:SF1">
    <property type="entry name" value="INNER MEMBRANE PROTEIN"/>
    <property type="match status" value="1"/>
</dbReference>
<feature type="transmembrane region" description="Helical" evidence="6">
    <location>
        <begin position="449"/>
        <end position="467"/>
    </location>
</feature>
<evidence type="ECO:0000256" key="1">
    <source>
        <dbReference type="ARBA" id="ARBA00004651"/>
    </source>
</evidence>
<proteinExistence type="predicted"/>
<keyword evidence="3 6" id="KW-0812">Transmembrane</keyword>
<comment type="caution">
    <text evidence="9">The sequence shown here is derived from an EMBL/GenBank/DDBJ whole genome shotgun (WGS) entry which is preliminary data.</text>
</comment>
<feature type="transmembrane region" description="Helical" evidence="6">
    <location>
        <begin position="742"/>
        <end position="768"/>
    </location>
</feature>
<dbReference type="InterPro" id="IPR025857">
    <property type="entry name" value="MacB_PCD"/>
</dbReference>
<dbReference type="Proteomes" id="UP000288227">
    <property type="component" value="Unassembled WGS sequence"/>
</dbReference>
<dbReference type="Pfam" id="PF02687">
    <property type="entry name" value="FtsX"/>
    <property type="match status" value="2"/>
</dbReference>
<feature type="transmembrane region" description="Helical" evidence="6">
    <location>
        <begin position="321"/>
        <end position="351"/>
    </location>
</feature>
<feature type="domain" description="ABC3 transporter permease C-terminal" evidence="7">
    <location>
        <begin position="234"/>
        <end position="353"/>
    </location>
</feature>
<feature type="domain" description="ABC3 transporter permease C-terminal" evidence="7">
    <location>
        <begin position="693"/>
        <end position="807"/>
    </location>
</feature>
<feature type="transmembrane region" description="Helical" evidence="6">
    <location>
        <begin position="689"/>
        <end position="711"/>
    </location>
</feature>
<evidence type="ECO:0000259" key="8">
    <source>
        <dbReference type="Pfam" id="PF12704"/>
    </source>
</evidence>
<keyword evidence="4 6" id="KW-1133">Transmembrane helix</keyword>
<gene>
    <name evidence="9" type="ORF">SanaruYs_31680</name>
</gene>
<dbReference type="Pfam" id="PF12704">
    <property type="entry name" value="MacB_PCD"/>
    <property type="match status" value="1"/>
</dbReference>
<evidence type="ECO:0000256" key="3">
    <source>
        <dbReference type="ARBA" id="ARBA00022692"/>
    </source>
</evidence>
<protein>
    <submittedName>
        <fullName evidence="9">FtsX-like permease family protein</fullName>
    </submittedName>
</protein>
<accession>A0A401UDF7</accession>
<dbReference type="AlphaFoldDB" id="A0A401UDF7"/>
<feature type="transmembrane region" description="Helical" evidence="6">
    <location>
        <begin position="231"/>
        <end position="255"/>
    </location>
</feature>
<evidence type="ECO:0000256" key="2">
    <source>
        <dbReference type="ARBA" id="ARBA00022475"/>
    </source>
</evidence>
<sequence>MASLITGIAAVVALDSLNNSLQDDIERNAKELLGADLVLNSTKQFEGEVVQAIDSNFSLAGEAELSSMVLFKNTGYTRLIRLVALQGDFPFYGELLTRPENAYEQMKTGKFAIMDDALASQYEVSSGDTIKIGNTYFPVAGVVTKIPGGGGLAATLAPSVYISLGELDSTGLVQFGSRINYSMYIKTNTEEETTQLIKNVEPLSKKYGYSYETVQARKEGLGRGFSSVYRFFSLLAFVALILGCIGVASAVHIYAREKRDEVAVLRCIGSSGWQAFAIYFIQIFILGVIGSALGAIAGIGIQQLIPVLFKGYLPMEVSFNISWTSLFMGFIIGTIVSVLFSMLPLVAIRFVPPLTVLRADSQATRVWSKTRMVAILLIIIFPLSFAAYQTKSWLTGALFFAGLAFALAALSGVAWLLLKTVKRFFPSQAPFVWRHALANLFRPNNQTQMLMVSIGLGAFIIATLNTVEQSMLSQVEFTGNENQSNTIMFDIQPPQKDGVVKLMEENKLPVNQVVPIITCRLSELKGKSVESLQNDTTDSVSNWALTREYRVTYRDSLHKSEELIEGELHKRISGKDSVWVTISEGMHENLNVKLGDSLVFDIQGVPLKVRIAGIRKVEWSEDPPNFIFVFPAGVLENAPQIFVTTTRIDDQQAANRFQQQLVMAYPNVSLIDLRLILNTVQALFNKLGLVIRFLALFSIVTGLVVLAGAIINSKFARIKENVLLRTVGAQSRHITQITLIEYAYLGLFAALTGVILSVGGSWLLTTYFFEITFAVDFLELVWIVAGIVSLTMLLGWLNLRDIVRTPPLQVLRKET</sequence>
<keyword evidence="10" id="KW-1185">Reference proteome</keyword>
<feature type="transmembrane region" description="Helical" evidence="6">
    <location>
        <begin position="372"/>
        <end position="390"/>
    </location>
</feature>
<feature type="transmembrane region" description="Helical" evidence="6">
    <location>
        <begin position="276"/>
        <end position="301"/>
    </location>
</feature>
<dbReference type="EMBL" id="BHXQ01000006">
    <property type="protein sequence ID" value="GCC52928.1"/>
    <property type="molecule type" value="Genomic_DNA"/>
</dbReference>
<evidence type="ECO:0000256" key="5">
    <source>
        <dbReference type="ARBA" id="ARBA00023136"/>
    </source>
</evidence>
<dbReference type="InterPro" id="IPR003838">
    <property type="entry name" value="ABC3_permease_C"/>
</dbReference>
<keyword evidence="2" id="KW-1003">Cell membrane</keyword>
<dbReference type="GO" id="GO:0005886">
    <property type="term" value="C:plasma membrane"/>
    <property type="evidence" value="ECO:0007669"/>
    <property type="project" value="UniProtKB-SubCell"/>
</dbReference>
<evidence type="ECO:0000313" key="10">
    <source>
        <dbReference type="Proteomes" id="UP000288227"/>
    </source>
</evidence>
<evidence type="ECO:0000256" key="6">
    <source>
        <dbReference type="SAM" id="Phobius"/>
    </source>
</evidence>
<feature type="domain" description="MacB-like periplasmic core" evidence="8">
    <location>
        <begin position="1"/>
        <end position="201"/>
    </location>
</feature>
<keyword evidence="5 6" id="KW-0472">Membrane</keyword>
<feature type="transmembrane region" description="Helical" evidence="6">
    <location>
        <begin position="780"/>
        <end position="799"/>
    </location>
</feature>
<reference evidence="9 10" key="1">
    <citation type="submission" date="2018-11" db="EMBL/GenBank/DDBJ databases">
        <title>Chryseotalea sanarue gen. nov., sp., nov., a member of the family Cytophagaceae, isolated from a brackish lake in Hamamatsu Japan.</title>
        <authorList>
            <person name="Maejima Y."/>
            <person name="Iino T."/>
            <person name="Muraguchi Y."/>
            <person name="Fukuda K."/>
            <person name="Ohkuma M."/>
            <person name="Moriuchi R."/>
            <person name="Dohra H."/>
            <person name="Kimbara K."/>
            <person name="Shintani M."/>
        </authorList>
    </citation>
    <scope>NUCLEOTIDE SEQUENCE [LARGE SCALE GENOMIC DNA]</scope>
    <source>
        <strain evidence="9 10">Ys</strain>
    </source>
</reference>
<organism evidence="9 10">
    <name type="scientific">Chryseotalea sanaruensis</name>
    <dbReference type="NCBI Taxonomy" id="2482724"/>
    <lineage>
        <taxon>Bacteria</taxon>
        <taxon>Pseudomonadati</taxon>
        <taxon>Bacteroidota</taxon>
        <taxon>Cytophagia</taxon>
        <taxon>Cytophagales</taxon>
        <taxon>Chryseotaleaceae</taxon>
        <taxon>Chryseotalea</taxon>
    </lineage>
</organism>
<dbReference type="PANTHER" id="PTHR30287">
    <property type="entry name" value="MEMBRANE COMPONENT OF PREDICTED ABC SUPERFAMILY METABOLITE UPTAKE TRANSPORTER"/>
    <property type="match status" value="1"/>
</dbReference>
<name>A0A401UDF7_9BACT</name>
<dbReference type="InterPro" id="IPR038766">
    <property type="entry name" value="Membrane_comp_ABC_pdt"/>
</dbReference>
<feature type="transmembrane region" description="Helical" evidence="6">
    <location>
        <begin position="396"/>
        <end position="418"/>
    </location>
</feature>
<evidence type="ECO:0000313" key="9">
    <source>
        <dbReference type="EMBL" id="GCC52928.1"/>
    </source>
</evidence>
<evidence type="ECO:0000259" key="7">
    <source>
        <dbReference type="Pfam" id="PF02687"/>
    </source>
</evidence>
<evidence type="ECO:0000256" key="4">
    <source>
        <dbReference type="ARBA" id="ARBA00022989"/>
    </source>
</evidence>
<comment type="subcellular location">
    <subcellularLocation>
        <location evidence="1">Cell membrane</location>
        <topology evidence="1">Multi-pass membrane protein</topology>
    </subcellularLocation>
</comment>